<feature type="compositionally biased region" description="Basic and acidic residues" evidence="1">
    <location>
        <begin position="110"/>
        <end position="119"/>
    </location>
</feature>
<dbReference type="Proteomes" id="UP000722791">
    <property type="component" value="Unassembled WGS sequence"/>
</dbReference>
<feature type="compositionally biased region" description="Low complexity" evidence="1">
    <location>
        <begin position="202"/>
        <end position="224"/>
    </location>
</feature>
<evidence type="ECO:0000256" key="1">
    <source>
        <dbReference type="SAM" id="MobiDB-lite"/>
    </source>
</evidence>
<evidence type="ECO:0000313" key="3">
    <source>
        <dbReference type="Proteomes" id="UP000722791"/>
    </source>
</evidence>
<dbReference type="PANTHER" id="PTHR47936:SF1">
    <property type="entry name" value="PENTATRICOPEPTIDE REPEAT-CONTAINING PROTEIN GUN1, CHLOROPLASTIC"/>
    <property type="match status" value="1"/>
</dbReference>
<dbReference type="PANTHER" id="PTHR47936">
    <property type="entry name" value="PPR_LONG DOMAIN-CONTAINING PROTEIN"/>
    <property type="match status" value="1"/>
</dbReference>
<dbReference type="InterPro" id="IPR002885">
    <property type="entry name" value="PPR_rpt"/>
</dbReference>
<proteinExistence type="predicted"/>
<evidence type="ECO:0000313" key="2">
    <source>
        <dbReference type="EMBL" id="GIM14768.1"/>
    </source>
</evidence>
<dbReference type="OrthoDB" id="538842at2759"/>
<feature type="region of interest" description="Disordered" evidence="1">
    <location>
        <begin position="183"/>
        <end position="232"/>
    </location>
</feature>
<feature type="region of interest" description="Disordered" evidence="1">
    <location>
        <begin position="424"/>
        <end position="527"/>
    </location>
</feature>
<reference evidence="2" key="1">
    <citation type="journal article" date="2021" name="Proc. Natl. Acad. Sci. U.S.A.">
        <title>Three genomes in the algal genus Volvox reveal the fate of a haploid sex-determining region after a transition to homothallism.</title>
        <authorList>
            <person name="Yamamoto K."/>
            <person name="Hamaji T."/>
            <person name="Kawai-Toyooka H."/>
            <person name="Matsuzaki R."/>
            <person name="Takahashi F."/>
            <person name="Nishimura Y."/>
            <person name="Kawachi M."/>
            <person name="Noguchi H."/>
            <person name="Minakuchi Y."/>
            <person name="Umen J.G."/>
            <person name="Toyoda A."/>
            <person name="Nozaki H."/>
        </authorList>
    </citation>
    <scope>NUCLEOTIDE SEQUENCE</scope>
    <source>
        <strain evidence="2">NIES-3785</strain>
    </source>
</reference>
<feature type="region of interest" description="Disordered" evidence="1">
    <location>
        <begin position="329"/>
        <end position="351"/>
    </location>
</feature>
<dbReference type="AlphaFoldDB" id="A0A8J4FG89"/>
<dbReference type="Gene3D" id="1.25.40.10">
    <property type="entry name" value="Tetratricopeptide repeat domain"/>
    <property type="match status" value="3"/>
</dbReference>
<feature type="compositionally biased region" description="Pro residues" evidence="1">
    <location>
        <begin position="514"/>
        <end position="523"/>
    </location>
</feature>
<protein>
    <submittedName>
        <fullName evidence="2">Uncharacterized protein</fullName>
    </submittedName>
</protein>
<feature type="compositionally biased region" description="Basic and acidic residues" evidence="1">
    <location>
        <begin position="1050"/>
        <end position="1065"/>
    </location>
</feature>
<feature type="compositionally biased region" description="Low complexity" evidence="1">
    <location>
        <begin position="856"/>
        <end position="870"/>
    </location>
</feature>
<gene>
    <name evidence="2" type="ORF">Vretimale_17579</name>
</gene>
<feature type="region of interest" description="Disordered" evidence="1">
    <location>
        <begin position="853"/>
        <end position="885"/>
    </location>
</feature>
<feature type="compositionally biased region" description="Low complexity" evidence="1">
    <location>
        <begin position="1067"/>
        <end position="1082"/>
    </location>
</feature>
<accession>A0A8J4FG89</accession>
<dbReference type="EMBL" id="BNCQ01000059">
    <property type="protein sequence ID" value="GIM14768.1"/>
    <property type="molecule type" value="Genomic_DNA"/>
</dbReference>
<comment type="caution">
    <text evidence="2">The sequence shown here is derived from an EMBL/GenBank/DDBJ whole genome shotgun (WGS) entry which is preliminary data.</text>
</comment>
<dbReference type="InterPro" id="IPR011990">
    <property type="entry name" value="TPR-like_helical_dom_sf"/>
</dbReference>
<feature type="region of interest" description="Disordered" evidence="1">
    <location>
        <begin position="94"/>
        <end position="120"/>
    </location>
</feature>
<feature type="compositionally biased region" description="Polar residues" evidence="1">
    <location>
        <begin position="497"/>
        <end position="509"/>
    </location>
</feature>
<dbReference type="Pfam" id="PF01535">
    <property type="entry name" value="PPR"/>
    <property type="match status" value="2"/>
</dbReference>
<name>A0A8J4FG89_9CHLO</name>
<feature type="compositionally biased region" description="Low complexity" evidence="1">
    <location>
        <begin position="459"/>
        <end position="470"/>
    </location>
</feature>
<feature type="region of interest" description="Disordered" evidence="1">
    <location>
        <begin position="1050"/>
        <end position="1082"/>
    </location>
</feature>
<organism evidence="2 3">
    <name type="scientific">Volvox reticuliferus</name>
    <dbReference type="NCBI Taxonomy" id="1737510"/>
    <lineage>
        <taxon>Eukaryota</taxon>
        <taxon>Viridiplantae</taxon>
        <taxon>Chlorophyta</taxon>
        <taxon>core chlorophytes</taxon>
        <taxon>Chlorophyceae</taxon>
        <taxon>CS clade</taxon>
        <taxon>Chlamydomonadales</taxon>
        <taxon>Volvocaceae</taxon>
        <taxon>Volvox</taxon>
    </lineage>
</organism>
<feature type="compositionally biased region" description="Basic and acidic residues" evidence="1">
    <location>
        <begin position="425"/>
        <end position="449"/>
    </location>
</feature>
<sequence length="1082" mass="114410">MAGLGARTNMQTLQSPNSDACGLWRQPQVIHRLGSSIFRCSFRAKHSPTASLVAAPERNSSVASEASTLFLDRQHSDVTPLTSLINGSGDFPEHQVEMSTPPPSTSGRTHFADAQHDRPFLPGSRRRMRNLASRRNLSVASFYGEYCDMKATQRMVSTIWERLMSQGGPAGATQASEVVACSDARSSYHPKEAGAIESTASQQDQQQLLSARPSGGSSAAAAAPTNDQDFVPPTKAVVFPIATAEVPSGSRRTTPTLPLADGWSVASAAAASAAADGVIDHVPAPVPPLPQPPPPPHKRVVLYLGPEFELQLPPPSFGALPLVGPVCADTGGDPGPSSALSEEEVRESLNAPKPRRVRGCRLSTSEAVRAVSFDGAAAAAPPMAVTADTTVERQRRGRPRKPRCKATRTAAAAAATVNGTVQQDVTKREDKKGGRDITEAAVKTGERTQPHGRSPRVVAATATEPATTAASDGCSSRGRQNAAGPGFVSISYRRWSGQPSDQTAPTSVATAGLSPPPPSPSPSHRPEFSIVPKHAVRQKDLLEALVDRMNDAVVAERIQQLAEVNRAGVTAINFVIQALGEMGHVHALGRLLTLQVALGLNNEHTYGTAFRALHRAGRLDMVLAAFQEACRSGRDLGPIACSVLLHIASLERNIKLAWQLFDEMTAHQMTLNRYSYNCMAHIASLHGALDDVRIIYGMMKAAASGNGGEMSGVDENDCRPDSYTYSAMVRAAVNAGRGDLLPALFNEMVASQRAEDRAVGRLRPLVPGEGEGRLSKEVWGHFISAACRTGQPELGLRFFSAGIFELGLLPSREVYNILLAGLAKTRPLPELLQLYGEMVQGCLRLGPPRGTGAGGAAHAISSTAGPPAAAAEEEEAPPGGVRQPPLAPDHYTFNALLTAAAHHMADLPTLDRIRREMVVHGVGINLFIGTSLINAYRRTPELTRSSGGGGGGSGAAAASTAVDRVVAAAAEVMSELVRSGVASSMSYVCMVAFYATAQRPAEATDCVRQMTERGFLLDDSAWQFLVATAGDAGQSSLVRMFAAERQRQVAERHARQLQQQKERAARRSGSSAAAAAAATPTQ</sequence>